<evidence type="ECO:0000313" key="1">
    <source>
        <dbReference type="EMBL" id="WAJ30300.1"/>
    </source>
</evidence>
<protein>
    <submittedName>
        <fullName evidence="1">Uncharacterized protein</fullName>
    </submittedName>
</protein>
<name>A0ACD4NTX1_9HYPH</name>
<dbReference type="Proteomes" id="UP001163223">
    <property type="component" value="Chromosome"/>
</dbReference>
<dbReference type="EMBL" id="CP113520">
    <property type="protein sequence ID" value="WAJ30300.1"/>
    <property type="molecule type" value="Genomic_DNA"/>
</dbReference>
<gene>
    <name evidence="1" type="ORF">OXU80_08880</name>
</gene>
<keyword evidence="2" id="KW-1185">Reference proteome</keyword>
<sequence length="105" mass="11573">MTSYLIDFILLAALVFTSWRAGRMHREIVALKRDERELAEMLAVADRSINEAAHSVVVLKGEGLEAARILACVTAEAKDAADRLQGLVERADWHAGLTRQDRSAA</sequence>
<proteinExistence type="predicted"/>
<reference evidence="1" key="1">
    <citation type="submission" date="2022-11" db="EMBL/GenBank/DDBJ databases">
        <title>beta-Carotene-producing bacterium, Jeongeuplla avenae sp. nov., alleviates the salt stress of Arabidopsis seedlings.</title>
        <authorList>
            <person name="Jiang L."/>
            <person name="Lee J."/>
        </authorList>
    </citation>
    <scope>NUCLEOTIDE SEQUENCE</scope>
    <source>
        <strain evidence="1">DY_R2A_6</strain>
    </source>
</reference>
<evidence type="ECO:0000313" key="2">
    <source>
        <dbReference type="Proteomes" id="UP001163223"/>
    </source>
</evidence>
<accession>A0ACD4NTX1</accession>
<organism evidence="1 2">
    <name type="scientific">Antarcticirhabdus aurantiaca</name>
    <dbReference type="NCBI Taxonomy" id="2606717"/>
    <lineage>
        <taxon>Bacteria</taxon>
        <taxon>Pseudomonadati</taxon>
        <taxon>Pseudomonadota</taxon>
        <taxon>Alphaproteobacteria</taxon>
        <taxon>Hyphomicrobiales</taxon>
        <taxon>Aurantimonadaceae</taxon>
        <taxon>Antarcticirhabdus</taxon>
    </lineage>
</organism>